<keyword evidence="1 7" id="KW-0436">Ligase</keyword>
<keyword evidence="4" id="KW-0812">Transmembrane</keyword>
<name>A0A9D1AEM5_9FIRM</name>
<gene>
    <name evidence="7" type="ORF">IAB90_01590</name>
</gene>
<reference evidence="7" key="2">
    <citation type="journal article" date="2021" name="PeerJ">
        <title>Extensive microbial diversity within the chicken gut microbiome revealed by metagenomics and culture.</title>
        <authorList>
            <person name="Gilroy R."/>
            <person name="Ravi A."/>
            <person name="Getino M."/>
            <person name="Pursley I."/>
            <person name="Horton D.L."/>
            <person name="Alikhan N.F."/>
            <person name="Baker D."/>
            <person name="Gharbi K."/>
            <person name="Hall N."/>
            <person name="Watson M."/>
            <person name="Adriaenssens E.M."/>
            <person name="Foster-Nyarko E."/>
            <person name="Jarju S."/>
            <person name="Secka A."/>
            <person name="Antonio M."/>
            <person name="Oren A."/>
            <person name="Chaudhuri R.R."/>
            <person name="La Ragione R."/>
            <person name="Hildebrand F."/>
            <person name="Pallen M.J."/>
        </authorList>
    </citation>
    <scope>NUCLEOTIDE SEQUENCE</scope>
    <source>
        <strain evidence="7">ChiW25-3613</strain>
    </source>
</reference>
<dbReference type="InterPro" id="IPR036615">
    <property type="entry name" value="Mur_ligase_C_dom_sf"/>
</dbReference>
<evidence type="ECO:0000256" key="3">
    <source>
        <dbReference type="ARBA" id="ARBA00022840"/>
    </source>
</evidence>
<keyword evidence="4" id="KW-1133">Transmembrane helix</keyword>
<feature type="transmembrane region" description="Helical" evidence="4">
    <location>
        <begin position="60"/>
        <end position="78"/>
    </location>
</feature>
<organism evidence="7 8">
    <name type="scientific">Candidatus Coproplasma stercoripullorum</name>
    <dbReference type="NCBI Taxonomy" id="2840751"/>
    <lineage>
        <taxon>Bacteria</taxon>
        <taxon>Bacillati</taxon>
        <taxon>Bacillota</taxon>
        <taxon>Clostridia</taxon>
        <taxon>Eubacteriales</taxon>
        <taxon>Candidatus Coproplasma</taxon>
    </lineage>
</organism>
<comment type="caution">
    <text evidence="7">The sequence shown here is derived from an EMBL/GenBank/DDBJ whole genome shotgun (WGS) entry which is preliminary data.</text>
</comment>
<feature type="transmembrane region" description="Helical" evidence="4">
    <location>
        <begin position="6"/>
        <end position="26"/>
    </location>
</feature>
<proteinExistence type="predicted"/>
<keyword evidence="3" id="KW-0067">ATP-binding</keyword>
<dbReference type="Gene3D" id="3.40.1190.10">
    <property type="entry name" value="Mur-like, catalytic domain"/>
    <property type="match status" value="1"/>
</dbReference>
<dbReference type="SUPFAM" id="SSF53623">
    <property type="entry name" value="MurD-like peptide ligases, catalytic domain"/>
    <property type="match status" value="1"/>
</dbReference>
<dbReference type="InterPro" id="IPR004101">
    <property type="entry name" value="Mur_ligase_C"/>
</dbReference>
<reference evidence="7" key="1">
    <citation type="submission" date="2020-10" db="EMBL/GenBank/DDBJ databases">
        <authorList>
            <person name="Gilroy R."/>
        </authorList>
    </citation>
    <scope>NUCLEOTIDE SEQUENCE</scope>
    <source>
        <strain evidence="7">ChiW25-3613</strain>
    </source>
</reference>
<dbReference type="AlphaFoldDB" id="A0A9D1AEM5"/>
<accession>A0A9D1AEM5</accession>
<dbReference type="GO" id="GO:0016881">
    <property type="term" value="F:acid-amino acid ligase activity"/>
    <property type="evidence" value="ECO:0007669"/>
    <property type="project" value="InterPro"/>
</dbReference>
<sequence>MGIFISVGKTVECVIIALFLGVLLTMSSKKLLGALQGCNYRSGKLMRWAAKRSNMSFERLLLLGMLCLLSSAIVSLCFSFAGEWAAVIGLAPYIIFFCVYTYADGKIALRVPAVRTKRFRRLQIVLFCVCAVVSYIVVTLLNFAAEVWGAELFTVLRYCALAIMPLLLIPMICLANELAKIYEVPHNRTYTKAAKQKLASSDITVVGITGSYGKTSTKNILAAMLKKRYRVLSTPRSHNTPIGIALAVNGNDLGDYDVFIAEMGARHVGDIAELCDICPPDYSVITGICAQHLETFESLENIIKAKGEILSATRKKAYIASDCSEYFSNIPCTATICDCVSDIEAGADGTAFMLTLGGGSVRVKTKLLGAHCAYNIGLAATLAYDMGVPLADIAAAAEELEFVEHRLQLTKSNGINILDDGYNANVKGARAALEVLRSFGGRKIIVTPGIVELGILEEKENRQFGELLAGLDLVILVGDTLVTPVKEGYLSAGGGAEKLIVRETLKDAQRELKSYLAKGDTVLFLNDLPDIY</sequence>
<feature type="domain" description="Mur ligase C-terminal" evidence="5">
    <location>
        <begin position="405"/>
        <end position="524"/>
    </location>
</feature>
<dbReference type="Pfam" id="PF02875">
    <property type="entry name" value="Mur_ligase_C"/>
    <property type="match status" value="1"/>
</dbReference>
<dbReference type="PANTHER" id="PTHR43024">
    <property type="entry name" value="UDP-N-ACETYLMURAMOYL-TRIPEPTIDE--D-ALANYL-D-ALANINE LIGASE"/>
    <property type="match status" value="1"/>
</dbReference>
<dbReference type="InterPro" id="IPR036565">
    <property type="entry name" value="Mur-like_cat_sf"/>
</dbReference>
<feature type="transmembrane region" description="Helical" evidence="4">
    <location>
        <begin position="124"/>
        <end position="143"/>
    </location>
</feature>
<dbReference type="InterPro" id="IPR013221">
    <property type="entry name" value="Mur_ligase_cen"/>
</dbReference>
<evidence type="ECO:0000313" key="8">
    <source>
        <dbReference type="Proteomes" id="UP000824179"/>
    </source>
</evidence>
<feature type="domain" description="Mur ligase central" evidence="6">
    <location>
        <begin position="208"/>
        <end position="382"/>
    </location>
</feature>
<evidence type="ECO:0000259" key="6">
    <source>
        <dbReference type="Pfam" id="PF08245"/>
    </source>
</evidence>
<dbReference type="Gene3D" id="3.90.190.20">
    <property type="entry name" value="Mur ligase, C-terminal domain"/>
    <property type="match status" value="1"/>
</dbReference>
<dbReference type="Proteomes" id="UP000824179">
    <property type="component" value="Unassembled WGS sequence"/>
</dbReference>
<evidence type="ECO:0000256" key="4">
    <source>
        <dbReference type="SAM" id="Phobius"/>
    </source>
</evidence>
<dbReference type="PANTHER" id="PTHR43024:SF1">
    <property type="entry name" value="UDP-N-ACETYLMURAMOYL-TRIPEPTIDE--D-ALANYL-D-ALANINE LIGASE"/>
    <property type="match status" value="1"/>
</dbReference>
<feature type="transmembrane region" description="Helical" evidence="4">
    <location>
        <begin position="84"/>
        <end position="103"/>
    </location>
</feature>
<protein>
    <submittedName>
        <fullName evidence="7">UDP-N-acetylmuramoyl-tripeptide--D-alanyl-D-alanine ligase</fullName>
    </submittedName>
</protein>
<dbReference type="SUPFAM" id="SSF53244">
    <property type="entry name" value="MurD-like peptide ligases, peptide-binding domain"/>
    <property type="match status" value="1"/>
</dbReference>
<evidence type="ECO:0000256" key="2">
    <source>
        <dbReference type="ARBA" id="ARBA00022741"/>
    </source>
</evidence>
<feature type="transmembrane region" description="Helical" evidence="4">
    <location>
        <begin position="155"/>
        <end position="175"/>
    </location>
</feature>
<evidence type="ECO:0000256" key="1">
    <source>
        <dbReference type="ARBA" id="ARBA00022598"/>
    </source>
</evidence>
<evidence type="ECO:0000259" key="5">
    <source>
        <dbReference type="Pfam" id="PF02875"/>
    </source>
</evidence>
<dbReference type="InterPro" id="IPR051046">
    <property type="entry name" value="MurCDEF_CellWall_CoF430Synth"/>
</dbReference>
<dbReference type="GO" id="GO:0005524">
    <property type="term" value="F:ATP binding"/>
    <property type="evidence" value="ECO:0007669"/>
    <property type="project" value="UniProtKB-KW"/>
</dbReference>
<keyword evidence="4" id="KW-0472">Membrane</keyword>
<keyword evidence="2" id="KW-0547">Nucleotide-binding</keyword>
<evidence type="ECO:0000313" key="7">
    <source>
        <dbReference type="EMBL" id="HIR39052.1"/>
    </source>
</evidence>
<dbReference type="EMBL" id="DVHB01000034">
    <property type="protein sequence ID" value="HIR39052.1"/>
    <property type="molecule type" value="Genomic_DNA"/>
</dbReference>
<dbReference type="Pfam" id="PF08245">
    <property type="entry name" value="Mur_ligase_M"/>
    <property type="match status" value="1"/>
</dbReference>